<evidence type="ECO:0000256" key="1">
    <source>
        <dbReference type="ARBA" id="ARBA00022741"/>
    </source>
</evidence>
<evidence type="ECO:0000256" key="3">
    <source>
        <dbReference type="ARBA" id="ARBA00024484"/>
    </source>
</evidence>
<evidence type="ECO:0000259" key="4">
    <source>
        <dbReference type="Pfam" id="PF00501"/>
    </source>
</evidence>
<dbReference type="EMBL" id="MFSS01000024">
    <property type="protein sequence ID" value="OGI44454.1"/>
    <property type="molecule type" value="Genomic_DNA"/>
</dbReference>
<dbReference type="GO" id="GO:0005524">
    <property type="term" value="F:ATP binding"/>
    <property type="evidence" value="ECO:0007669"/>
    <property type="project" value="UniProtKB-KW"/>
</dbReference>
<evidence type="ECO:0000313" key="5">
    <source>
        <dbReference type="EMBL" id="OGI44454.1"/>
    </source>
</evidence>
<dbReference type="PANTHER" id="PTHR43272:SF33">
    <property type="entry name" value="AMP-BINDING DOMAIN-CONTAINING PROTEIN-RELATED"/>
    <property type="match status" value="1"/>
</dbReference>
<dbReference type="PANTHER" id="PTHR43272">
    <property type="entry name" value="LONG-CHAIN-FATTY-ACID--COA LIGASE"/>
    <property type="match status" value="1"/>
</dbReference>
<comment type="catalytic activity">
    <reaction evidence="3">
        <text>a long-chain fatty acid + ATP + CoA = a long-chain fatty acyl-CoA + AMP + diphosphate</text>
        <dbReference type="Rhea" id="RHEA:15421"/>
        <dbReference type="ChEBI" id="CHEBI:30616"/>
        <dbReference type="ChEBI" id="CHEBI:33019"/>
        <dbReference type="ChEBI" id="CHEBI:57287"/>
        <dbReference type="ChEBI" id="CHEBI:57560"/>
        <dbReference type="ChEBI" id="CHEBI:83139"/>
        <dbReference type="ChEBI" id="CHEBI:456215"/>
        <dbReference type="EC" id="6.2.1.3"/>
    </reaction>
    <physiologicalReaction direction="left-to-right" evidence="3">
        <dbReference type="Rhea" id="RHEA:15422"/>
    </physiologicalReaction>
</comment>
<reference evidence="5 6" key="1">
    <citation type="journal article" date="2016" name="Nat. Commun.">
        <title>Thousands of microbial genomes shed light on interconnected biogeochemical processes in an aquifer system.</title>
        <authorList>
            <person name="Anantharaman K."/>
            <person name="Brown C.T."/>
            <person name="Hug L.A."/>
            <person name="Sharon I."/>
            <person name="Castelle C.J."/>
            <person name="Probst A.J."/>
            <person name="Thomas B.C."/>
            <person name="Singh A."/>
            <person name="Wilkins M.J."/>
            <person name="Karaoz U."/>
            <person name="Brodie E.L."/>
            <person name="Williams K.H."/>
            <person name="Hubbard S.S."/>
            <person name="Banfield J.F."/>
        </authorList>
    </citation>
    <scope>NUCLEOTIDE SEQUENCE [LARGE SCALE GENOMIC DNA]</scope>
</reference>
<dbReference type="Proteomes" id="UP000177925">
    <property type="component" value="Unassembled WGS sequence"/>
</dbReference>
<dbReference type="PROSITE" id="PS00455">
    <property type="entry name" value="AMP_BINDING"/>
    <property type="match status" value="1"/>
</dbReference>
<dbReference type="GO" id="GO:0016020">
    <property type="term" value="C:membrane"/>
    <property type="evidence" value="ECO:0007669"/>
    <property type="project" value="TreeGrafter"/>
</dbReference>
<dbReference type="InterPro" id="IPR042099">
    <property type="entry name" value="ANL_N_sf"/>
</dbReference>
<evidence type="ECO:0000313" key="6">
    <source>
        <dbReference type="Proteomes" id="UP000177925"/>
    </source>
</evidence>
<comment type="caution">
    <text evidence="5">The sequence shown here is derived from an EMBL/GenBank/DDBJ whole genome shotgun (WGS) entry which is preliminary data.</text>
</comment>
<evidence type="ECO:0000256" key="2">
    <source>
        <dbReference type="ARBA" id="ARBA00022840"/>
    </source>
</evidence>
<dbReference type="InterPro" id="IPR020459">
    <property type="entry name" value="AMP-binding"/>
</dbReference>
<dbReference type="Pfam" id="PF23562">
    <property type="entry name" value="AMP-binding_C_3"/>
    <property type="match status" value="1"/>
</dbReference>
<dbReference type="STRING" id="1817758.A2150_05360"/>
<keyword evidence="1" id="KW-0547">Nucleotide-binding</keyword>
<dbReference type="InterPro" id="IPR020845">
    <property type="entry name" value="AMP-binding_CS"/>
</dbReference>
<dbReference type="CDD" id="cd05907">
    <property type="entry name" value="VL_LC_FACS_like"/>
    <property type="match status" value="1"/>
</dbReference>
<dbReference type="Gene3D" id="3.30.300.30">
    <property type="match status" value="1"/>
</dbReference>
<proteinExistence type="predicted"/>
<feature type="domain" description="AMP-dependent synthetase/ligase" evidence="4">
    <location>
        <begin position="15"/>
        <end position="415"/>
    </location>
</feature>
<dbReference type="InterPro" id="IPR000873">
    <property type="entry name" value="AMP-dep_synth/lig_dom"/>
</dbReference>
<name>A0A1F6TH62_9PROT</name>
<organism evidence="5 6">
    <name type="scientific">Candidatus Muproteobacteria bacterium RBG_16_64_11</name>
    <dbReference type="NCBI Taxonomy" id="1817758"/>
    <lineage>
        <taxon>Bacteria</taxon>
        <taxon>Pseudomonadati</taxon>
        <taxon>Pseudomonadota</taxon>
        <taxon>Candidatus Muproteobacteria</taxon>
    </lineage>
</organism>
<gene>
    <name evidence="5" type="ORF">A2150_05360</name>
</gene>
<dbReference type="SUPFAM" id="SSF56801">
    <property type="entry name" value="Acetyl-CoA synthetase-like"/>
    <property type="match status" value="1"/>
</dbReference>
<dbReference type="InterPro" id="IPR045851">
    <property type="entry name" value="AMP-bd_C_sf"/>
</dbReference>
<keyword evidence="2" id="KW-0067">ATP-binding</keyword>
<dbReference type="Pfam" id="PF00501">
    <property type="entry name" value="AMP-binding"/>
    <property type="match status" value="1"/>
</dbReference>
<dbReference type="GO" id="GO:0004467">
    <property type="term" value="F:long-chain fatty acid-CoA ligase activity"/>
    <property type="evidence" value="ECO:0007669"/>
    <property type="project" value="UniProtKB-EC"/>
</dbReference>
<sequence>MRLTITERSNLSDLFFERVAANPHTVAYRQFRDGAWVDTHWEQVAQAVGRWQEALRRHGLKSGDRVAICSRNRLEWVLFDQAALGLGLVTVPLFYNDRPDNMAWCLNDAGARLLLLEDGAIWPALRPLLSSVERAVCLNPPPAGDDKLVGIEQWLPREDHAPVRAATKPDELATIVYTSGTTGRPKGVMLTHRNIVADLRALMEAVPEICDRPFRFLSFLPLSHMFERTVGYYIPIVISGDTQVVYARGIPELPEDLVSQKPSILVSVPRIFERIYTKIEEGLPAGSPKRKLFDLTVEIGWRRFRNEATLKDQLLWPVLNLLVARKLRARLGGEIQYIFLGGAALAPHLLKVFTGVGLTFLHGYGLTETSPVLACNRLSHNDPLSVGAPLPGVETRIADNGELLIRGAIIMKGYWNNPAATGAAIDADGWFHSGDVVELRDGRIYIRGRVKDIIILSNGEKIPPGDAEQAIVQDAVFEQVMVIGEGRAHLGLIAVSRVADEKQLCERANSQLHAFPGYAKIRHIMRVSEPWTVENGLLTPTLKLKRNKIEEKYAKEIEAMYKRNDQCSG</sequence>
<dbReference type="PRINTS" id="PR00154">
    <property type="entry name" value="AMPBINDING"/>
</dbReference>
<dbReference type="Gene3D" id="3.40.50.12780">
    <property type="entry name" value="N-terminal domain of ligase-like"/>
    <property type="match status" value="1"/>
</dbReference>
<accession>A0A1F6TH62</accession>
<protein>
    <recommendedName>
        <fullName evidence="4">AMP-dependent synthetase/ligase domain-containing protein</fullName>
    </recommendedName>
</protein>
<dbReference type="AlphaFoldDB" id="A0A1F6TH62"/>